<proteinExistence type="predicted"/>
<accession>D8RG65</accession>
<sequence>MDSHVAAAGFTRRGLGGCCCSASSVDMHEVYKIPEGVEASRRLLKQLQMEEGRLNELKMRFIPELRSFKGGPSAVQWARFKSATVLFCEDPEMEHLQQGGALYKQAALYRKFLQLRLERTNNNA</sequence>
<organism evidence="2">
    <name type="scientific">Selaginella moellendorffii</name>
    <name type="common">Spikemoss</name>
    <dbReference type="NCBI Taxonomy" id="88036"/>
    <lineage>
        <taxon>Eukaryota</taxon>
        <taxon>Viridiplantae</taxon>
        <taxon>Streptophyta</taxon>
        <taxon>Embryophyta</taxon>
        <taxon>Tracheophyta</taxon>
        <taxon>Lycopodiopsida</taxon>
        <taxon>Selaginellales</taxon>
        <taxon>Selaginellaceae</taxon>
        <taxon>Selaginella</taxon>
    </lineage>
</organism>
<reference evidence="1 2" key="1">
    <citation type="journal article" date="2011" name="Science">
        <title>The Selaginella genome identifies genetic changes associated with the evolution of vascular plants.</title>
        <authorList>
            <person name="Banks J.A."/>
            <person name="Nishiyama T."/>
            <person name="Hasebe M."/>
            <person name="Bowman J.L."/>
            <person name="Gribskov M."/>
            <person name="dePamphilis C."/>
            <person name="Albert V.A."/>
            <person name="Aono N."/>
            <person name="Aoyama T."/>
            <person name="Ambrose B.A."/>
            <person name="Ashton N.W."/>
            <person name="Axtell M.J."/>
            <person name="Barker E."/>
            <person name="Barker M.S."/>
            <person name="Bennetzen J.L."/>
            <person name="Bonawitz N.D."/>
            <person name="Chapple C."/>
            <person name="Cheng C."/>
            <person name="Correa L.G."/>
            <person name="Dacre M."/>
            <person name="DeBarry J."/>
            <person name="Dreyer I."/>
            <person name="Elias M."/>
            <person name="Engstrom E.M."/>
            <person name="Estelle M."/>
            <person name="Feng L."/>
            <person name="Finet C."/>
            <person name="Floyd S.K."/>
            <person name="Frommer W.B."/>
            <person name="Fujita T."/>
            <person name="Gramzow L."/>
            <person name="Gutensohn M."/>
            <person name="Harholt J."/>
            <person name="Hattori M."/>
            <person name="Heyl A."/>
            <person name="Hirai T."/>
            <person name="Hiwatashi Y."/>
            <person name="Ishikawa M."/>
            <person name="Iwata M."/>
            <person name="Karol K.G."/>
            <person name="Koehler B."/>
            <person name="Kolukisaoglu U."/>
            <person name="Kubo M."/>
            <person name="Kurata T."/>
            <person name="Lalonde S."/>
            <person name="Li K."/>
            <person name="Li Y."/>
            <person name="Litt A."/>
            <person name="Lyons E."/>
            <person name="Manning G."/>
            <person name="Maruyama T."/>
            <person name="Michael T.P."/>
            <person name="Mikami K."/>
            <person name="Miyazaki S."/>
            <person name="Morinaga S."/>
            <person name="Murata T."/>
            <person name="Mueller-Roeber B."/>
            <person name="Nelson D.R."/>
            <person name="Obara M."/>
            <person name="Oguri Y."/>
            <person name="Olmstead R.G."/>
            <person name="Onodera N."/>
            <person name="Petersen B.L."/>
            <person name="Pils B."/>
            <person name="Prigge M."/>
            <person name="Rensing S.A."/>
            <person name="Riano-Pachon D.M."/>
            <person name="Roberts A.W."/>
            <person name="Sato Y."/>
            <person name="Scheller H.V."/>
            <person name="Schulz B."/>
            <person name="Schulz C."/>
            <person name="Shakirov E.V."/>
            <person name="Shibagaki N."/>
            <person name="Shinohara N."/>
            <person name="Shippen D.E."/>
            <person name="Soerensen I."/>
            <person name="Sotooka R."/>
            <person name="Sugimoto N."/>
            <person name="Sugita M."/>
            <person name="Sumikawa N."/>
            <person name="Tanurdzic M."/>
            <person name="Theissen G."/>
            <person name="Ulvskov P."/>
            <person name="Wakazuki S."/>
            <person name="Weng J.K."/>
            <person name="Willats W.W."/>
            <person name="Wipf D."/>
            <person name="Wolf P.G."/>
            <person name="Yang L."/>
            <person name="Zimmer A.D."/>
            <person name="Zhu Q."/>
            <person name="Mitros T."/>
            <person name="Hellsten U."/>
            <person name="Loque D."/>
            <person name="Otillar R."/>
            <person name="Salamov A."/>
            <person name="Schmutz J."/>
            <person name="Shapiro H."/>
            <person name="Lindquist E."/>
            <person name="Lucas S."/>
            <person name="Rokhsar D."/>
            <person name="Grigoriev I.V."/>
        </authorList>
    </citation>
    <scope>NUCLEOTIDE SEQUENCE [LARGE SCALE GENOMIC DNA]</scope>
</reference>
<keyword evidence="2" id="KW-1185">Reference proteome</keyword>
<dbReference type="EMBL" id="GL377578">
    <property type="protein sequence ID" value="EFJ29241.1"/>
    <property type="molecule type" value="Genomic_DNA"/>
</dbReference>
<dbReference type="Gramene" id="EFJ29241">
    <property type="protein sequence ID" value="EFJ29241"/>
    <property type="gene ID" value="SELMODRAFT_410884"/>
</dbReference>
<dbReference type="Proteomes" id="UP000001514">
    <property type="component" value="Unassembled WGS sequence"/>
</dbReference>
<protein>
    <submittedName>
        <fullName evidence="1">Uncharacterized protein</fullName>
    </submittedName>
</protein>
<dbReference type="HOGENOM" id="CLU_2007893_0_0_1"/>
<dbReference type="InParanoid" id="D8RG65"/>
<dbReference type="AlphaFoldDB" id="D8RG65"/>
<evidence type="ECO:0000313" key="1">
    <source>
        <dbReference type="EMBL" id="EFJ29241.1"/>
    </source>
</evidence>
<dbReference type="KEGG" id="smo:SELMODRAFT_410884"/>
<gene>
    <name evidence="1" type="ORF">SELMODRAFT_410884</name>
</gene>
<evidence type="ECO:0000313" key="2">
    <source>
        <dbReference type="Proteomes" id="UP000001514"/>
    </source>
</evidence>
<name>D8RG65_SELML</name>